<protein>
    <submittedName>
        <fullName evidence="1">Uncharacterized protein</fullName>
    </submittedName>
</protein>
<evidence type="ECO:0000313" key="2">
    <source>
        <dbReference type="Proteomes" id="UP000682308"/>
    </source>
</evidence>
<name>A0A941J3P2_9ACTN</name>
<accession>A0A941J3P2</accession>
<keyword evidence="2" id="KW-1185">Reference proteome</keyword>
<sequence>MSRLLAAALTVALAAALAVGAALGVVALLQATPDQPNTPLITYERTGQGS</sequence>
<reference evidence="1 2" key="1">
    <citation type="submission" date="2021-04" db="EMBL/GenBank/DDBJ databases">
        <title>Characterization of the biosynthetic gene cluster of new lipopeptides with antitumor activity in the genome of the marine Streptomyces PHM034.</title>
        <authorList>
            <person name="Ceniceros A."/>
            <person name="Canedo L."/>
            <person name="Mendez C."/>
            <person name="Olano C."/>
            <person name="Schleissner C."/>
            <person name="Cuevas C."/>
            <person name="De La Calle F."/>
            <person name="Salas J.A."/>
        </authorList>
    </citation>
    <scope>NUCLEOTIDE SEQUENCE [LARGE SCALE GENOMIC DNA]</scope>
    <source>
        <strain evidence="1 2">PHM034</strain>
    </source>
</reference>
<proteinExistence type="predicted"/>
<comment type="caution">
    <text evidence="1">The sequence shown here is derived from an EMBL/GenBank/DDBJ whole genome shotgun (WGS) entry which is preliminary data.</text>
</comment>
<evidence type="ECO:0000313" key="1">
    <source>
        <dbReference type="EMBL" id="MBR8641505.1"/>
    </source>
</evidence>
<organism evidence="1 2">
    <name type="scientific">Streptomyces tuirus</name>
    <dbReference type="NCBI Taxonomy" id="68278"/>
    <lineage>
        <taxon>Bacteria</taxon>
        <taxon>Bacillati</taxon>
        <taxon>Actinomycetota</taxon>
        <taxon>Actinomycetes</taxon>
        <taxon>Kitasatosporales</taxon>
        <taxon>Streptomycetaceae</taxon>
        <taxon>Streptomyces</taxon>
    </lineage>
</organism>
<gene>
    <name evidence="1" type="ORF">KEF29_24725</name>
</gene>
<dbReference type="AlphaFoldDB" id="A0A941J3P2"/>
<dbReference type="EMBL" id="JAGTPG010000002">
    <property type="protein sequence ID" value="MBR8641505.1"/>
    <property type="molecule type" value="Genomic_DNA"/>
</dbReference>
<dbReference type="Proteomes" id="UP000682308">
    <property type="component" value="Unassembled WGS sequence"/>
</dbReference>